<feature type="signal peptide" evidence="6">
    <location>
        <begin position="1"/>
        <end position="22"/>
    </location>
</feature>
<evidence type="ECO:0000256" key="6">
    <source>
        <dbReference type="SAM" id="SignalP"/>
    </source>
</evidence>
<organism evidence="7 8">
    <name type="scientific">Gonapodya prolifera (strain JEL478)</name>
    <name type="common">Monoblepharis prolifera</name>
    <dbReference type="NCBI Taxonomy" id="1344416"/>
    <lineage>
        <taxon>Eukaryota</taxon>
        <taxon>Fungi</taxon>
        <taxon>Fungi incertae sedis</taxon>
        <taxon>Chytridiomycota</taxon>
        <taxon>Chytridiomycota incertae sedis</taxon>
        <taxon>Monoblepharidomycetes</taxon>
        <taxon>Monoblepharidales</taxon>
        <taxon>Gonapodyaceae</taxon>
        <taxon>Gonapodya</taxon>
    </lineage>
</organism>
<reference evidence="7 8" key="1">
    <citation type="journal article" date="2015" name="Genome Biol. Evol.">
        <title>Phylogenomic analyses indicate that early fungi evolved digesting cell walls of algal ancestors of land plants.</title>
        <authorList>
            <person name="Chang Y."/>
            <person name="Wang S."/>
            <person name="Sekimoto S."/>
            <person name="Aerts A.L."/>
            <person name="Choi C."/>
            <person name="Clum A."/>
            <person name="LaButti K.M."/>
            <person name="Lindquist E.A."/>
            <person name="Yee Ngan C."/>
            <person name="Ohm R.A."/>
            <person name="Salamov A.A."/>
            <person name="Grigoriev I.V."/>
            <person name="Spatafora J.W."/>
            <person name="Berbee M.L."/>
        </authorList>
    </citation>
    <scope>NUCLEOTIDE SEQUENCE [LARGE SCALE GENOMIC DNA]</scope>
    <source>
        <strain evidence="7 8">JEL478</strain>
    </source>
</reference>
<keyword evidence="2" id="KW-0964">Secreted</keyword>
<evidence type="ECO:0000256" key="4">
    <source>
        <dbReference type="ARBA" id="ARBA00023591"/>
    </source>
</evidence>
<evidence type="ECO:0000313" key="8">
    <source>
        <dbReference type="Proteomes" id="UP000070544"/>
    </source>
</evidence>
<feature type="region of interest" description="Disordered" evidence="5">
    <location>
        <begin position="276"/>
        <end position="299"/>
    </location>
</feature>
<dbReference type="EMBL" id="KQ965849">
    <property type="protein sequence ID" value="KXS09825.1"/>
    <property type="molecule type" value="Genomic_DNA"/>
</dbReference>
<evidence type="ECO:0000256" key="1">
    <source>
        <dbReference type="ARBA" id="ARBA00004613"/>
    </source>
</evidence>
<protein>
    <recommendedName>
        <fullName evidence="9">L domain-like protein</fullName>
    </recommendedName>
</protein>
<proteinExistence type="inferred from homology"/>
<feature type="compositionally biased region" description="Polar residues" evidence="5">
    <location>
        <begin position="276"/>
        <end position="290"/>
    </location>
</feature>
<evidence type="ECO:0008006" key="9">
    <source>
        <dbReference type="Google" id="ProtNLM"/>
    </source>
</evidence>
<comment type="subcellular location">
    <subcellularLocation>
        <location evidence="1">Secreted</location>
    </subcellularLocation>
</comment>
<evidence type="ECO:0000256" key="5">
    <source>
        <dbReference type="SAM" id="MobiDB-lite"/>
    </source>
</evidence>
<dbReference type="SUPFAM" id="SSF52058">
    <property type="entry name" value="L domain-like"/>
    <property type="match status" value="1"/>
</dbReference>
<dbReference type="InterPro" id="IPR006766">
    <property type="entry name" value="EXORDIUM-like"/>
</dbReference>
<keyword evidence="8" id="KW-1185">Reference proteome</keyword>
<comment type="similarity">
    <text evidence="4">Belongs to the EXORDIUM family.</text>
</comment>
<accession>A0A138ZZX1</accession>
<feature type="chain" id="PRO_5007295864" description="L domain-like protein" evidence="6">
    <location>
        <begin position="23"/>
        <end position="575"/>
    </location>
</feature>
<dbReference type="Gene3D" id="3.80.10.10">
    <property type="entry name" value="Ribonuclease Inhibitor"/>
    <property type="match status" value="2"/>
</dbReference>
<dbReference type="GO" id="GO:0005576">
    <property type="term" value="C:extracellular region"/>
    <property type="evidence" value="ECO:0007669"/>
    <property type="project" value="UniProtKB-SubCell"/>
</dbReference>
<evidence type="ECO:0000256" key="2">
    <source>
        <dbReference type="ARBA" id="ARBA00022525"/>
    </source>
</evidence>
<dbReference type="OrthoDB" id="2146479at2759"/>
<dbReference type="InterPro" id="IPR032675">
    <property type="entry name" value="LRR_dom_sf"/>
</dbReference>
<keyword evidence="3 6" id="KW-0732">Signal</keyword>
<sequence>MSPLLRLAASLALLFASTSLFAASNGAGILSSKNRKLHPMTAEDPPDGGDVEFFALKPVRPTIQYTPGRRSMTADMTVYIVFYGNWPASDQAIVKDFISGLDTSPFWDIASKYYNYENTTYGPSVQRHVTRSIKLGATTTDPSYSMGKTLNSATSPNYDDVLLTIQSHIRKGDLPVDTNGIYLLLTDPQVTEGNACLQYCGWHTSALSNQLDAKRRGITTGLDFDSPDFIYSWVGNPNACGPNGLLNCGFHNTFISPNGNPGVDSMLSPIAHEISEASSNPDTDPTTTAWNDLPDGTNDGEENSDNCAYTYGAAHLDFLGYWYNNEWNGRKFLIQQNWDPVKQLCGGASAWFAAPGCARLQALLPKVYLGDDCCNSGYADSSDGIIRTLDLRSMSLTGSLSSFIDTLYLNFPFLEQIFLGGNSFTGPITDSICKFRNLRTISIAAMPSMATTIPECIGELPFLIRLSLRSNPGLTGPVPASLAKARNLRFLDLHGGNLSGTLPDFSALGLTQFLLYGNKNLNGTLASGGFKAFDGQSSAPGGADGVPVHICDLSGTGVCIPKGYVGPTCFVTATC</sequence>
<name>A0A138ZZX1_GONPJ</name>
<evidence type="ECO:0000313" key="7">
    <source>
        <dbReference type="EMBL" id="KXS09825.1"/>
    </source>
</evidence>
<dbReference type="Pfam" id="PF04674">
    <property type="entry name" value="Phi_1"/>
    <property type="match status" value="1"/>
</dbReference>
<dbReference type="PANTHER" id="PTHR31279:SF58">
    <property type="entry name" value="PROTEIN EXORDIUM-LIKE 2"/>
    <property type="match status" value="1"/>
</dbReference>
<dbReference type="AlphaFoldDB" id="A0A138ZZX1"/>
<dbReference type="PANTHER" id="PTHR31279">
    <property type="entry name" value="PROTEIN EXORDIUM-LIKE 5"/>
    <property type="match status" value="1"/>
</dbReference>
<dbReference type="Proteomes" id="UP000070544">
    <property type="component" value="Unassembled WGS sequence"/>
</dbReference>
<gene>
    <name evidence="7" type="ORF">M427DRAFT_63480</name>
</gene>
<evidence type="ECO:0000256" key="3">
    <source>
        <dbReference type="ARBA" id="ARBA00022729"/>
    </source>
</evidence>